<dbReference type="EMBL" id="LRBG01000004">
    <property type="protein sequence ID" value="KXU89984.1"/>
    <property type="molecule type" value="Genomic_DNA"/>
</dbReference>
<dbReference type="InterPro" id="IPR009739">
    <property type="entry name" value="LprI-like_N"/>
</dbReference>
<proteinExistence type="predicted"/>
<name>A0A149PYB9_9BURK</name>
<dbReference type="Proteomes" id="UP000075613">
    <property type="component" value="Unassembled WGS sequence"/>
</dbReference>
<feature type="chain" id="PRO_5007551784" description="Lysozyme inhibitor LprI-like N-terminal domain-containing protein" evidence="1">
    <location>
        <begin position="22"/>
        <end position="147"/>
    </location>
</feature>
<accession>A0A149PYB9</accession>
<comment type="caution">
    <text evidence="3">The sequence shown here is derived from an EMBL/GenBank/DDBJ whole genome shotgun (WGS) entry which is preliminary data.</text>
</comment>
<evidence type="ECO:0000256" key="1">
    <source>
        <dbReference type="SAM" id="SignalP"/>
    </source>
</evidence>
<evidence type="ECO:0000313" key="3">
    <source>
        <dbReference type="EMBL" id="KXU89984.1"/>
    </source>
</evidence>
<sequence>MRAIKRICFGLAACLPTMALAASTAPVASERALREECSAFSQAGMRDCLAEKAEASQKALRRAEEKMAGTLSKWDEDDKYVNQAKARLVASNKKFAKYRETQCEFAASLSGGGAGSAREVRSLACVAELNNRRAQQLRDAASDLPLK</sequence>
<dbReference type="Gene3D" id="1.20.1270.180">
    <property type="match status" value="1"/>
</dbReference>
<keyword evidence="1" id="KW-0732">Signal</keyword>
<keyword evidence="4" id="KW-1185">Reference proteome</keyword>
<gene>
    <name evidence="3" type="ORF">CI15_07360</name>
</gene>
<dbReference type="Pfam" id="PF07007">
    <property type="entry name" value="LprI"/>
    <property type="match status" value="1"/>
</dbReference>
<protein>
    <recommendedName>
        <fullName evidence="2">Lysozyme inhibitor LprI-like N-terminal domain-containing protein</fullName>
    </recommendedName>
</protein>
<reference evidence="3 4" key="1">
    <citation type="journal article" date="2015" name="Int. J. Syst. Evol. Microbiol.">
        <title>Burkholderia monticola sp. nov., isolated from mountain soil.</title>
        <authorList>
            <person name="Baek I."/>
            <person name="Seo B."/>
            <person name="Lee I."/>
            <person name="Yi H."/>
            <person name="Chun J."/>
        </authorList>
    </citation>
    <scope>NUCLEOTIDE SEQUENCE [LARGE SCALE GENOMIC DNA]</scope>
    <source>
        <strain evidence="3 4">JC2948</strain>
    </source>
</reference>
<evidence type="ECO:0000259" key="2">
    <source>
        <dbReference type="Pfam" id="PF07007"/>
    </source>
</evidence>
<dbReference type="AlphaFoldDB" id="A0A149PYB9"/>
<dbReference type="OrthoDB" id="7065005at2"/>
<feature type="signal peptide" evidence="1">
    <location>
        <begin position="1"/>
        <end position="21"/>
    </location>
</feature>
<feature type="domain" description="Lysozyme inhibitor LprI-like N-terminal" evidence="2">
    <location>
        <begin position="41"/>
        <end position="137"/>
    </location>
</feature>
<organism evidence="3 4">
    <name type="scientific">Paraburkholderia monticola</name>
    <dbReference type="NCBI Taxonomy" id="1399968"/>
    <lineage>
        <taxon>Bacteria</taxon>
        <taxon>Pseudomonadati</taxon>
        <taxon>Pseudomonadota</taxon>
        <taxon>Betaproteobacteria</taxon>
        <taxon>Burkholderiales</taxon>
        <taxon>Burkholderiaceae</taxon>
        <taxon>Paraburkholderia</taxon>
    </lineage>
</organism>
<evidence type="ECO:0000313" key="4">
    <source>
        <dbReference type="Proteomes" id="UP000075613"/>
    </source>
</evidence>
<dbReference type="RefSeq" id="WP_062125676.1">
    <property type="nucleotide sequence ID" value="NZ_LRBG01000004.1"/>
</dbReference>